<dbReference type="InterPro" id="IPR050473">
    <property type="entry name" value="A2M/Complement_sys"/>
</dbReference>
<dbReference type="SMART" id="SM01360">
    <property type="entry name" value="A2M"/>
    <property type="match status" value="1"/>
</dbReference>
<evidence type="ECO:0000259" key="1">
    <source>
        <dbReference type="SMART" id="SM01360"/>
    </source>
</evidence>
<dbReference type="EMBL" id="JAYMGO010000001">
    <property type="protein sequence ID" value="KAL1281216.1"/>
    <property type="molecule type" value="Genomic_DNA"/>
</dbReference>
<protein>
    <recommendedName>
        <fullName evidence="1">Alpha-2-macroglobulin domain-containing protein</fullName>
    </recommendedName>
</protein>
<proteinExistence type="predicted"/>
<keyword evidence="3" id="KW-1185">Reference proteome</keyword>
<evidence type="ECO:0000313" key="3">
    <source>
        <dbReference type="Proteomes" id="UP001558613"/>
    </source>
</evidence>
<sequence length="183" mass="20332">MSSHINRKTDLPERLYYYLADLGCHLSPTLGICVAEPEEMVVFKQLFIDLKMPYSAVRGEQLEIKAIIHNIPPQRSRSFHLDIKAVLFFPFSPGACGVHGDRRFCSFATSAYDSVQTDGVRKPLKVVSEGVLIPLQRENVELNPVKNGEKPIILKAEIPADRVPDTPANTFISIAGEEVSPNS</sequence>
<dbReference type="InterPro" id="IPR001599">
    <property type="entry name" value="Macroglobln_a2"/>
</dbReference>
<dbReference type="Gene3D" id="2.60.40.10">
    <property type="entry name" value="Immunoglobulins"/>
    <property type="match status" value="1"/>
</dbReference>
<comment type="caution">
    <text evidence="2">The sequence shown here is derived from an EMBL/GenBank/DDBJ whole genome shotgun (WGS) entry which is preliminary data.</text>
</comment>
<dbReference type="PANTHER" id="PTHR11412:SF81">
    <property type="entry name" value="COMPLEMENT C3"/>
    <property type="match status" value="1"/>
</dbReference>
<dbReference type="PANTHER" id="PTHR11412">
    <property type="entry name" value="MACROGLOBULIN / COMPLEMENT"/>
    <property type="match status" value="1"/>
</dbReference>
<organism evidence="2 3">
    <name type="scientific">Cirrhinus molitorella</name>
    <name type="common">mud carp</name>
    <dbReference type="NCBI Taxonomy" id="172907"/>
    <lineage>
        <taxon>Eukaryota</taxon>
        <taxon>Metazoa</taxon>
        <taxon>Chordata</taxon>
        <taxon>Craniata</taxon>
        <taxon>Vertebrata</taxon>
        <taxon>Euteleostomi</taxon>
        <taxon>Actinopterygii</taxon>
        <taxon>Neopterygii</taxon>
        <taxon>Teleostei</taxon>
        <taxon>Ostariophysi</taxon>
        <taxon>Cypriniformes</taxon>
        <taxon>Cyprinidae</taxon>
        <taxon>Labeoninae</taxon>
        <taxon>Labeonini</taxon>
        <taxon>Cirrhinus</taxon>
    </lineage>
</organism>
<dbReference type="Pfam" id="PF00207">
    <property type="entry name" value="A2M"/>
    <property type="match status" value="1"/>
</dbReference>
<dbReference type="InterPro" id="IPR013783">
    <property type="entry name" value="Ig-like_fold"/>
</dbReference>
<evidence type="ECO:0000313" key="2">
    <source>
        <dbReference type="EMBL" id="KAL1281216.1"/>
    </source>
</evidence>
<dbReference type="Proteomes" id="UP001558613">
    <property type="component" value="Unassembled WGS sequence"/>
</dbReference>
<feature type="domain" description="Alpha-2-macroglobulin" evidence="1">
    <location>
        <begin position="3"/>
        <end position="83"/>
    </location>
</feature>
<accession>A0ABR3NW20</accession>
<gene>
    <name evidence="2" type="ORF">QQF64_000019</name>
</gene>
<name>A0ABR3NW20_9TELE</name>
<reference evidence="2 3" key="1">
    <citation type="submission" date="2023-09" db="EMBL/GenBank/DDBJ databases">
        <authorList>
            <person name="Wang M."/>
        </authorList>
    </citation>
    <scope>NUCLEOTIDE SEQUENCE [LARGE SCALE GENOMIC DNA]</scope>
    <source>
        <strain evidence="2">GT-2023</strain>
        <tissue evidence="2">Liver</tissue>
    </source>
</reference>